<dbReference type="InterPro" id="IPR019587">
    <property type="entry name" value="Polyketide_cyclase/dehydratase"/>
</dbReference>
<sequence length="169" mass="18557">MEQKPKLEWEGKTTATLTNTTADQAWSLMKNFTDVDKILPAVHTCYKVEGVDGEPGCVRYVATGKVTGPGKEELFMWAKERLIETNPVNRFYRYEIVESSVGFRRYFGRLGAEEGGGGGGGGGVGGGGGCVIEWSYVADPIEGWKKEEFDGFLGRGMEALARRIEEFKG</sequence>
<dbReference type="InterPro" id="IPR023393">
    <property type="entry name" value="START-like_dom_sf"/>
</dbReference>
<dbReference type="SUPFAM" id="SSF55961">
    <property type="entry name" value="Bet v1-like"/>
    <property type="match status" value="1"/>
</dbReference>
<dbReference type="AlphaFoldDB" id="A0AAV9ES81"/>
<dbReference type="Pfam" id="PF10604">
    <property type="entry name" value="Polyketide_cyc2"/>
    <property type="match status" value="1"/>
</dbReference>
<dbReference type="EMBL" id="JAUJYO010000006">
    <property type="protein sequence ID" value="KAK1315068.1"/>
    <property type="molecule type" value="Genomic_DNA"/>
</dbReference>
<comment type="caution">
    <text evidence="1">The sequence shown here is derived from an EMBL/GenBank/DDBJ whole genome shotgun (WGS) entry which is preliminary data.</text>
</comment>
<dbReference type="PANTHER" id="PTHR33789:SF11">
    <property type="entry name" value="OS05G0202300 PROTEIN"/>
    <property type="match status" value="1"/>
</dbReference>
<keyword evidence="2" id="KW-1185">Reference proteome</keyword>
<name>A0AAV9ES81_ACOCL</name>
<organism evidence="1 2">
    <name type="scientific">Acorus calamus</name>
    <name type="common">Sweet flag</name>
    <dbReference type="NCBI Taxonomy" id="4465"/>
    <lineage>
        <taxon>Eukaryota</taxon>
        <taxon>Viridiplantae</taxon>
        <taxon>Streptophyta</taxon>
        <taxon>Embryophyta</taxon>
        <taxon>Tracheophyta</taxon>
        <taxon>Spermatophyta</taxon>
        <taxon>Magnoliopsida</taxon>
        <taxon>Liliopsida</taxon>
        <taxon>Acoraceae</taxon>
        <taxon>Acorus</taxon>
    </lineage>
</organism>
<reference evidence="1" key="1">
    <citation type="journal article" date="2023" name="Nat. Commun.">
        <title>Diploid and tetraploid genomes of Acorus and the evolution of monocots.</title>
        <authorList>
            <person name="Ma L."/>
            <person name="Liu K.W."/>
            <person name="Li Z."/>
            <person name="Hsiao Y.Y."/>
            <person name="Qi Y."/>
            <person name="Fu T."/>
            <person name="Tang G.D."/>
            <person name="Zhang D."/>
            <person name="Sun W.H."/>
            <person name="Liu D.K."/>
            <person name="Li Y."/>
            <person name="Chen G.Z."/>
            <person name="Liu X.D."/>
            <person name="Liao X.Y."/>
            <person name="Jiang Y.T."/>
            <person name="Yu X."/>
            <person name="Hao Y."/>
            <person name="Huang J."/>
            <person name="Zhao X.W."/>
            <person name="Ke S."/>
            <person name="Chen Y.Y."/>
            <person name="Wu W.L."/>
            <person name="Hsu J.L."/>
            <person name="Lin Y.F."/>
            <person name="Huang M.D."/>
            <person name="Li C.Y."/>
            <person name="Huang L."/>
            <person name="Wang Z.W."/>
            <person name="Zhao X."/>
            <person name="Zhong W.Y."/>
            <person name="Peng D.H."/>
            <person name="Ahmad S."/>
            <person name="Lan S."/>
            <person name="Zhang J.S."/>
            <person name="Tsai W.C."/>
            <person name="Van de Peer Y."/>
            <person name="Liu Z.J."/>
        </authorList>
    </citation>
    <scope>NUCLEOTIDE SEQUENCE</scope>
    <source>
        <strain evidence="1">CP</strain>
    </source>
</reference>
<dbReference type="Gene3D" id="3.30.530.20">
    <property type="match status" value="1"/>
</dbReference>
<evidence type="ECO:0000313" key="1">
    <source>
        <dbReference type="EMBL" id="KAK1315068.1"/>
    </source>
</evidence>
<protein>
    <submittedName>
        <fullName evidence="1">Lachrymatory-factor synthase</fullName>
    </submittedName>
</protein>
<dbReference type="InterPro" id="IPR053249">
    <property type="entry name" value="LFS"/>
</dbReference>
<reference evidence="1" key="2">
    <citation type="submission" date="2023-06" db="EMBL/GenBank/DDBJ databases">
        <authorList>
            <person name="Ma L."/>
            <person name="Liu K.-W."/>
            <person name="Li Z."/>
            <person name="Hsiao Y.-Y."/>
            <person name="Qi Y."/>
            <person name="Fu T."/>
            <person name="Tang G."/>
            <person name="Zhang D."/>
            <person name="Sun W.-H."/>
            <person name="Liu D.-K."/>
            <person name="Li Y."/>
            <person name="Chen G.-Z."/>
            <person name="Liu X.-D."/>
            <person name="Liao X.-Y."/>
            <person name="Jiang Y.-T."/>
            <person name="Yu X."/>
            <person name="Hao Y."/>
            <person name="Huang J."/>
            <person name="Zhao X.-W."/>
            <person name="Ke S."/>
            <person name="Chen Y.-Y."/>
            <person name="Wu W.-L."/>
            <person name="Hsu J.-L."/>
            <person name="Lin Y.-F."/>
            <person name="Huang M.-D."/>
            <person name="Li C.-Y."/>
            <person name="Huang L."/>
            <person name="Wang Z.-W."/>
            <person name="Zhao X."/>
            <person name="Zhong W.-Y."/>
            <person name="Peng D.-H."/>
            <person name="Ahmad S."/>
            <person name="Lan S."/>
            <person name="Zhang J.-S."/>
            <person name="Tsai W.-C."/>
            <person name="Van De Peer Y."/>
            <person name="Liu Z.-J."/>
        </authorList>
    </citation>
    <scope>NUCLEOTIDE SEQUENCE</scope>
    <source>
        <strain evidence="1">CP</strain>
        <tissue evidence="1">Leaves</tissue>
    </source>
</reference>
<accession>A0AAV9ES81</accession>
<dbReference type="PANTHER" id="PTHR33789">
    <property type="entry name" value="LACHRYMATORY-FACTOR SYNTHASE"/>
    <property type="match status" value="1"/>
</dbReference>
<dbReference type="Proteomes" id="UP001180020">
    <property type="component" value="Unassembled WGS sequence"/>
</dbReference>
<proteinExistence type="predicted"/>
<gene>
    <name evidence="1" type="primary">LFS</name>
    <name evidence="1" type="ORF">QJS10_CPA06g00805</name>
</gene>
<dbReference type="CDD" id="cd07821">
    <property type="entry name" value="PYR_PYL_RCAR_like"/>
    <property type="match status" value="1"/>
</dbReference>
<evidence type="ECO:0000313" key="2">
    <source>
        <dbReference type="Proteomes" id="UP001180020"/>
    </source>
</evidence>